<feature type="region of interest" description="Disordered" evidence="10">
    <location>
        <begin position="180"/>
        <end position="240"/>
    </location>
</feature>
<evidence type="ECO:0000259" key="12">
    <source>
        <dbReference type="PROSITE" id="PS51285"/>
    </source>
</evidence>
<evidence type="ECO:0000313" key="14">
    <source>
        <dbReference type="Proteomes" id="UP001567538"/>
    </source>
</evidence>
<dbReference type="Gene3D" id="3.30.200.20">
    <property type="entry name" value="Phosphorylase Kinase, domain 1"/>
    <property type="match status" value="1"/>
</dbReference>
<dbReference type="SUPFAM" id="SSF56112">
    <property type="entry name" value="Protein kinase-like (PK-like)"/>
    <property type="match status" value="1"/>
</dbReference>
<protein>
    <recommendedName>
        <fullName evidence="2">non-specific serine/threonine protein kinase</fullName>
        <ecNumber evidence="2">2.7.11.1</ecNumber>
    </recommendedName>
</protein>
<dbReference type="PANTHER" id="PTHR45637">
    <property type="entry name" value="FLIPPASE KINASE 1-RELATED"/>
    <property type="match status" value="1"/>
</dbReference>
<comment type="similarity">
    <text evidence="1">Belongs to the protein kinase superfamily. AGC Ser/Thr protein kinase family.</text>
</comment>
<dbReference type="Proteomes" id="UP001567538">
    <property type="component" value="Unassembled WGS sequence"/>
</dbReference>
<keyword evidence="5" id="KW-0547">Nucleotide-binding</keyword>
<dbReference type="FunFam" id="1.10.510.10:FF:000312">
    <property type="entry name" value="Serine/threonine-protein kinase OXI1"/>
    <property type="match status" value="1"/>
</dbReference>
<evidence type="ECO:0000256" key="6">
    <source>
        <dbReference type="ARBA" id="ARBA00022777"/>
    </source>
</evidence>
<evidence type="ECO:0000256" key="3">
    <source>
        <dbReference type="ARBA" id="ARBA00022527"/>
    </source>
</evidence>
<organism evidence="13 14">
    <name type="scientific">Salvia divinorum</name>
    <name type="common">Maria pastora</name>
    <name type="synonym">Diviner's sage</name>
    <dbReference type="NCBI Taxonomy" id="28513"/>
    <lineage>
        <taxon>Eukaryota</taxon>
        <taxon>Viridiplantae</taxon>
        <taxon>Streptophyta</taxon>
        <taxon>Embryophyta</taxon>
        <taxon>Tracheophyta</taxon>
        <taxon>Spermatophyta</taxon>
        <taxon>Magnoliopsida</taxon>
        <taxon>eudicotyledons</taxon>
        <taxon>Gunneridae</taxon>
        <taxon>Pentapetalae</taxon>
        <taxon>asterids</taxon>
        <taxon>lamiids</taxon>
        <taxon>Lamiales</taxon>
        <taxon>Lamiaceae</taxon>
        <taxon>Nepetoideae</taxon>
        <taxon>Mentheae</taxon>
        <taxon>Salviinae</taxon>
        <taxon>Salvia</taxon>
        <taxon>Salvia subgen. Calosphace</taxon>
    </lineage>
</organism>
<dbReference type="EMBL" id="JBEAFC010000004">
    <property type="protein sequence ID" value="KAL1557524.1"/>
    <property type="molecule type" value="Genomic_DNA"/>
</dbReference>
<proteinExistence type="inferred from homology"/>
<dbReference type="PROSITE" id="PS50011">
    <property type="entry name" value="PROTEIN_KINASE_DOM"/>
    <property type="match status" value="1"/>
</dbReference>
<comment type="caution">
    <text evidence="13">The sequence shown here is derived from an EMBL/GenBank/DDBJ whole genome shotgun (WGS) entry which is preliminary data.</text>
</comment>
<evidence type="ECO:0000256" key="7">
    <source>
        <dbReference type="ARBA" id="ARBA00022840"/>
    </source>
</evidence>
<keyword evidence="7" id="KW-0067">ATP-binding</keyword>
<evidence type="ECO:0000256" key="10">
    <source>
        <dbReference type="SAM" id="MobiDB-lite"/>
    </source>
</evidence>
<keyword evidence="14" id="KW-1185">Reference proteome</keyword>
<dbReference type="FunFam" id="1.10.510.10:FF:000294">
    <property type="entry name" value="Serine/threonine-protein kinase OXI1"/>
    <property type="match status" value="1"/>
</dbReference>
<sequence length="410" mass="45949">MHDGDLHGGDGAVALDLKNLKVISPLGRGAKGVVFLVETESGELLALKAMLRSSIEKKKKIASAGDGSEYRRICFEREVLASFHHPLLPRLHGVLATDKVVGYAIDYCSGRDLHCLRKKQTEKMFSDDVIRFYAAELVLALEYLHSLGVVYRDLKPENVMIQESGHLMLVDFDLSTRLAPRSPENRSVSSSDSDPLAKKPKPKKKLFSFRSRRRDSGISPVNREETESDSASTASESVDKSNSFVGTEEYVAPEVVLGNGHDFAVDWWCLGVMLYEMLYGATPFRGANRKETFYRIVTRAPDLTGESTPLRGLIGRLLEKDPRKRISAGEIKGHDYFKAVDWESITEMPRPPFIPELTDVGGTDGNNEIDVEKYVEGVFEEKAENNNRNKNAWVNKNHPTQIQNDNFLIF</sequence>
<dbReference type="SMART" id="SM00220">
    <property type="entry name" value="S_TKc"/>
    <property type="match status" value="1"/>
</dbReference>
<dbReference type="InterPro" id="IPR000961">
    <property type="entry name" value="AGC-kinase_C"/>
</dbReference>
<gene>
    <name evidence="13" type="primary">AGC2-1</name>
    <name evidence="13" type="ORF">AAHA92_08088</name>
</gene>
<comment type="catalytic activity">
    <reaction evidence="8">
        <text>L-threonyl-[protein] + ATP = O-phospho-L-threonyl-[protein] + ADP + H(+)</text>
        <dbReference type="Rhea" id="RHEA:46608"/>
        <dbReference type="Rhea" id="RHEA-COMP:11060"/>
        <dbReference type="Rhea" id="RHEA-COMP:11605"/>
        <dbReference type="ChEBI" id="CHEBI:15378"/>
        <dbReference type="ChEBI" id="CHEBI:30013"/>
        <dbReference type="ChEBI" id="CHEBI:30616"/>
        <dbReference type="ChEBI" id="CHEBI:61977"/>
        <dbReference type="ChEBI" id="CHEBI:456216"/>
        <dbReference type="EC" id="2.7.11.1"/>
    </reaction>
</comment>
<reference evidence="13 14" key="1">
    <citation type="submission" date="2024-06" db="EMBL/GenBank/DDBJ databases">
        <title>A chromosome level genome sequence of Diviner's sage (Salvia divinorum).</title>
        <authorList>
            <person name="Ford S.A."/>
            <person name="Ro D.-K."/>
            <person name="Ness R.W."/>
            <person name="Phillips M.A."/>
        </authorList>
    </citation>
    <scope>NUCLEOTIDE SEQUENCE [LARGE SCALE GENOMIC DNA]</scope>
    <source>
        <strain evidence="13">SAF-2024a</strain>
        <tissue evidence="13">Leaf</tissue>
    </source>
</reference>
<keyword evidence="4 13" id="KW-0808">Transferase</keyword>
<evidence type="ECO:0000256" key="1">
    <source>
        <dbReference type="ARBA" id="ARBA00009903"/>
    </source>
</evidence>
<keyword evidence="3 13" id="KW-0723">Serine/threonine-protein kinase</keyword>
<keyword evidence="6 13" id="KW-0418">Kinase</keyword>
<evidence type="ECO:0000256" key="5">
    <source>
        <dbReference type="ARBA" id="ARBA00022741"/>
    </source>
</evidence>
<evidence type="ECO:0000259" key="11">
    <source>
        <dbReference type="PROSITE" id="PS50011"/>
    </source>
</evidence>
<evidence type="ECO:0000256" key="9">
    <source>
        <dbReference type="ARBA" id="ARBA00048679"/>
    </source>
</evidence>
<name>A0ABD1HM32_SALDI</name>
<feature type="domain" description="Protein kinase" evidence="11">
    <location>
        <begin position="20"/>
        <end position="337"/>
    </location>
</feature>
<accession>A0ABD1HM32</accession>
<feature type="compositionally biased region" description="Basic residues" evidence="10">
    <location>
        <begin position="198"/>
        <end position="213"/>
    </location>
</feature>
<dbReference type="Pfam" id="PF00069">
    <property type="entry name" value="Pkinase"/>
    <property type="match status" value="2"/>
</dbReference>
<evidence type="ECO:0000256" key="4">
    <source>
        <dbReference type="ARBA" id="ARBA00022679"/>
    </source>
</evidence>
<dbReference type="EC" id="2.7.11.1" evidence="2"/>
<evidence type="ECO:0000256" key="8">
    <source>
        <dbReference type="ARBA" id="ARBA00047899"/>
    </source>
</evidence>
<comment type="catalytic activity">
    <reaction evidence="9">
        <text>L-seryl-[protein] + ATP = O-phospho-L-seryl-[protein] + ADP + H(+)</text>
        <dbReference type="Rhea" id="RHEA:17989"/>
        <dbReference type="Rhea" id="RHEA-COMP:9863"/>
        <dbReference type="Rhea" id="RHEA-COMP:11604"/>
        <dbReference type="ChEBI" id="CHEBI:15378"/>
        <dbReference type="ChEBI" id="CHEBI:29999"/>
        <dbReference type="ChEBI" id="CHEBI:30616"/>
        <dbReference type="ChEBI" id="CHEBI:83421"/>
        <dbReference type="ChEBI" id="CHEBI:456216"/>
        <dbReference type="EC" id="2.7.11.1"/>
    </reaction>
</comment>
<dbReference type="GO" id="GO:0005524">
    <property type="term" value="F:ATP binding"/>
    <property type="evidence" value="ECO:0007669"/>
    <property type="project" value="UniProtKB-KW"/>
</dbReference>
<dbReference type="PROSITE" id="PS00108">
    <property type="entry name" value="PROTEIN_KINASE_ST"/>
    <property type="match status" value="1"/>
</dbReference>
<dbReference type="PROSITE" id="PS51285">
    <property type="entry name" value="AGC_KINASE_CTER"/>
    <property type="match status" value="1"/>
</dbReference>
<dbReference type="InterPro" id="IPR000719">
    <property type="entry name" value="Prot_kinase_dom"/>
</dbReference>
<evidence type="ECO:0000313" key="13">
    <source>
        <dbReference type="EMBL" id="KAL1557524.1"/>
    </source>
</evidence>
<evidence type="ECO:0000256" key="2">
    <source>
        <dbReference type="ARBA" id="ARBA00012513"/>
    </source>
</evidence>
<dbReference type="InterPro" id="IPR011009">
    <property type="entry name" value="Kinase-like_dom_sf"/>
</dbReference>
<feature type="domain" description="AGC-kinase C-terminal" evidence="12">
    <location>
        <begin position="338"/>
        <end position="410"/>
    </location>
</feature>
<dbReference type="GO" id="GO:0004674">
    <property type="term" value="F:protein serine/threonine kinase activity"/>
    <property type="evidence" value="ECO:0007669"/>
    <property type="project" value="UniProtKB-KW"/>
</dbReference>
<dbReference type="AlphaFoldDB" id="A0ABD1HM32"/>
<dbReference type="InterPro" id="IPR008271">
    <property type="entry name" value="Ser/Thr_kinase_AS"/>
</dbReference>
<dbReference type="Gene3D" id="1.10.510.10">
    <property type="entry name" value="Transferase(Phosphotransferase) domain 1"/>
    <property type="match status" value="2"/>
</dbReference>